<dbReference type="Proteomes" id="UP000001064">
    <property type="component" value="Unassembled WGS sequence"/>
</dbReference>
<reference evidence="4" key="1">
    <citation type="journal article" date="2011" name="Genome Biol.">
        <title>Comparative genomics of the social amoebae Dictyostelium discoideum and Dictyostelium purpureum.</title>
        <authorList>
            <consortium name="US DOE Joint Genome Institute (JGI-PGF)"/>
            <person name="Sucgang R."/>
            <person name="Kuo A."/>
            <person name="Tian X."/>
            <person name="Salerno W."/>
            <person name="Parikh A."/>
            <person name="Feasley C.L."/>
            <person name="Dalin E."/>
            <person name="Tu H."/>
            <person name="Huang E."/>
            <person name="Barry K."/>
            <person name="Lindquist E."/>
            <person name="Shapiro H."/>
            <person name="Bruce D."/>
            <person name="Schmutz J."/>
            <person name="Salamov A."/>
            <person name="Fey P."/>
            <person name="Gaudet P."/>
            <person name="Anjard C."/>
            <person name="Babu M.M."/>
            <person name="Basu S."/>
            <person name="Bushmanova Y."/>
            <person name="van der Wel H."/>
            <person name="Katoh-Kurasawa M."/>
            <person name="Dinh C."/>
            <person name="Coutinho P.M."/>
            <person name="Saito T."/>
            <person name="Elias M."/>
            <person name="Schaap P."/>
            <person name="Kay R.R."/>
            <person name="Henrissat B."/>
            <person name="Eichinger L."/>
            <person name="Rivero F."/>
            <person name="Putnam N.H."/>
            <person name="West C.M."/>
            <person name="Loomis W.F."/>
            <person name="Chisholm R.L."/>
            <person name="Shaulsky G."/>
            <person name="Strassmann J.E."/>
            <person name="Queller D.C."/>
            <person name="Kuspa A."/>
            <person name="Grigoriev I.V."/>
        </authorList>
    </citation>
    <scope>NUCLEOTIDE SEQUENCE [LARGE SCALE GENOMIC DNA]</scope>
    <source>
        <strain evidence="4">QSDP1</strain>
    </source>
</reference>
<keyword evidence="1" id="KW-0812">Transmembrane</keyword>
<dbReference type="GeneID" id="10509003"/>
<proteinExistence type="predicted"/>
<feature type="transmembrane region" description="Helical" evidence="1">
    <location>
        <begin position="271"/>
        <end position="294"/>
    </location>
</feature>
<keyword evidence="2" id="KW-0732">Signal</keyword>
<keyword evidence="1" id="KW-0472">Membrane</keyword>
<evidence type="ECO:0000256" key="2">
    <source>
        <dbReference type="SAM" id="SignalP"/>
    </source>
</evidence>
<evidence type="ECO:0000256" key="1">
    <source>
        <dbReference type="SAM" id="Phobius"/>
    </source>
</evidence>
<protein>
    <submittedName>
        <fullName evidence="3">Uncharacterized protein</fullName>
    </submittedName>
</protein>
<sequence>MKSFLFILFALFCFTKAIEIDKKPIVTSNFISQDDVLYLFGNFTDQNGGIRLYYKYFDIFNKIDDNNFFLYISNNNLAIAIPHFSGNNDIFKNNDEPITIKIAYGNGSEILPIETIYEVQSSFYKISIDSNHQAQLQGYYFKNSNENTTTSFQFITNLNETLICDKSSIEIGFRKKNIYCKLKKPVDSIITKLQFIDYNNKTITQDIDNNKLILELPNKKNGSNEASTNMKTQIPQAVDNKNNNGYIYSINNNSNNNINNNTYGQSHNKKWIPIALIIPTVSLILMIFLIITIIKRIKEKKRIRHLEESKRLNDIWYNVN</sequence>
<keyword evidence="1" id="KW-1133">Transmembrane helix</keyword>
<keyword evidence="4" id="KW-1185">Reference proteome</keyword>
<feature type="chain" id="PRO_5003262791" evidence="2">
    <location>
        <begin position="18"/>
        <end position="320"/>
    </location>
</feature>
<dbReference type="InParanoid" id="F0ZUH6"/>
<feature type="signal peptide" evidence="2">
    <location>
        <begin position="1"/>
        <end position="17"/>
    </location>
</feature>
<dbReference type="EMBL" id="GL871195">
    <property type="protein sequence ID" value="EGC32395.1"/>
    <property type="molecule type" value="Genomic_DNA"/>
</dbReference>
<evidence type="ECO:0000313" key="4">
    <source>
        <dbReference type="Proteomes" id="UP000001064"/>
    </source>
</evidence>
<evidence type="ECO:0000313" key="3">
    <source>
        <dbReference type="EMBL" id="EGC32395.1"/>
    </source>
</evidence>
<organism evidence="3 4">
    <name type="scientific">Dictyostelium purpureum</name>
    <name type="common">Slime mold</name>
    <dbReference type="NCBI Taxonomy" id="5786"/>
    <lineage>
        <taxon>Eukaryota</taxon>
        <taxon>Amoebozoa</taxon>
        <taxon>Evosea</taxon>
        <taxon>Eumycetozoa</taxon>
        <taxon>Dictyostelia</taxon>
        <taxon>Dictyosteliales</taxon>
        <taxon>Dictyosteliaceae</taxon>
        <taxon>Dictyostelium</taxon>
    </lineage>
</organism>
<dbReference type="RefSeq" id="XP_003291081.1">
    <property type="nucleotide sequence ID" value="XM_003291033.1"/>
</dbReference>
<name>F0ZUH6_DICPU</name>
<dbReference type="VEuPathDB" id="AmoebaDB:DICPUDRAFT_81760"/>
<gene>
    <name evidence="3" type="ORF">DICPUDRAFT_81760</name>
</gene>
<dbReference type="AlphaFoldDB" id="F0ZUH6"/>
<accession>F0ZUH6</accession>
<dbReference type="KEGG" id="dpp:DICPUDRAFT_81760"/>